<accession>A0A0E9NQ12</accession>
<gene>
    <name evidence="1" type="ORF">G7K_5614-t1</name>
</gene>
<dbReference type="RefSeq" id="XP_019027074.1">
    <property type="nucleotide sequence ID" value="XM_019167110.1"/>
</dbReference>
<evidence type="ECO:0000313" key="1">
    <source>
        <dbReference type="EMBL" id="GAO51515.1"/>
    </source>
</evidence>
<sequence length="266" mass="30086">MSSLGMLTLFRSRSQRSSLSSNVTRSTAALYHTRNESSTTIKLTKSKSKMGLKALTSLFKKKKTTSDDMSVHGMATIANPLYVRPSSRVSVDSYCSNQSLSLSPVHSPDSFLPPSYAYSNSSHSSRLSQSTRSIPTAQSVLRQQSELYAEQFSMVMHKIGVYVQRGVFEGCVIMDRDYAFPTGERWESRLIKDLTSLMQAKGFSNVRVWKSAKRFRDFRAVAWRISLPDVEVDEMDDQSVYTATGSVRWSMDSMRSVRRKTSRWGF</sequence>
<dbReference type="EMBL" id="BACD03000047">
    <property type="protein sequence ID" value="GAO51515.1"/>
    <property type="molecule type" value="Genomic_DNA"/>
</dbReference>
<protein>
    <submittedName>
        <fullName evidence="1">Uncharacterized protein</fullName>
    </submittedName>
</protein>
<evidence type="ECO:0000313" key="2">
    <source>
        <dbReference type="Proteomes" id="UP000033140"/>
    </source>
</evidence>
<dbReference type="Proteomes" id="UP000033140">
    <property type="component" value="Unassembled WGS sequence"/>
</dbReference>
<proteinExistence type="predicted"/>
<reference evidence="1 2" key="1">
    <citation type="journal article" date="2011" name="J. Gen. Appl. Microbiol.">
        <title>Draft genome sequencing of the enigmatic yeast Saitoella complicata.</title>
        <authorList>
            <person name="Nishida H."/>
            <person name="Hamamoto M."/>
            <person name="Sugiyama J."/>
        </authorList>
    </citation>
    <scope>NUCLEOTIDE SEQUENCE [LARGE SCALE GENOMIC DNA]</scope>
    <source>
        <strain evidence="1 2">NRRL Y-17804</strain>
    </source>
</reference>
<comment type="caution">
    <text evidence="1">The sequence shown here is derived from an EMBL/GenBank/DDBJ whole genome shotgun (WGS) entry which is preliminary data.</text>
</comment>
<keyword evidence="2" id="KW-1185">Reference proteome</keyword>
<dbReference type="AlphaFoldDB" id="A0A0E9NQ12"/>
<reference evidence="1 2" key="3">
    <citation type="journal article" date="2015" name="Genome Announc.">
        <title>Draft Genome Sequence of the Archiascomycetous Yeast Saitoella complicata.</title>
        <authorList>
            <person name="Yamauchi K."/>
            <person name="Kondo S."/>
            <person name="Hamamoto M."/>
            <person name="Takahashi Y."/>
            <person name="Ogura Y."/>
            <person name="Hayashi T."/>
            <person name="Nishida H."/>
        </authorList>
    </citation>
    <scope>NUCLEOTIDE SEQUENCE [LARGE SCALE GENOMIC DNA]</scope>
    <source>
        <strain evidence="1 2">NRRL Y-17804</strain>
    </source>
</reference>
<name>A0A0E9NQ12_SAICN</name>
<organism evidence="1 2">
    <name type="scientific">Saitoella complicata (strain BCRC 22490 / CBS 7301 / JCM 7358 / NBRC 10748 / NRRL Y-17804)</name>
    <dbReference type="NCBI Taxonomy" id="698492"/>
    <lineage>
        <taxon>Eukaryota</taxon>
        <taxon>Fungi</taxon>
        <taxon>Dikarya</taxon>
        <taxon>Ascomycota</taxon>
        <taxon>Taphrinomycotina</taxon>
        <taxon>Taphrinomycotina incertae sedis</taxon>
        <taxon>Saitoella</taxon>
    </lineage>
</organism>
<reference evidence="1 2" key="2">
    <citation type="journal article" date="2014" name="J. Gen. Appl. Microbiol.">
        <title>The early diverging ascomycetous budding yeast Saitoella complicata has three histone deacetylases belonging to the Clr6, Hos2, and Rpd3 lineages.</title>
        <authorList>
            <person name="Nishida H."/>
            <person name="Matsumoto T."/>
            <person name="Kondo S."/>
            <person name="Hamamoto M."/>
            <person name="Yoshikawa H."/>
        </authorList>
    </citation>
    <scope>NUCLEOTIDE SEQUENCE [LARGE SCALE GENOMIC DNA]</scope>
    <source>
        <strain evidence="1 2">NRRL Y-17804</strain>
    </source>
</reference>